<evidence type="ECO:0000256" key="8">
    <source>
        <dbReference type="ARBA" id="ARBA00022840"/>
    </source>
</evidence>
<dbReference type="Gene3D" id="3.30.565.10">
    <property type="entry name" value="Histidine kinase-like ATPase, C-terminal domain"/>
    <property type="match status" value="1"/>
</dbReference>
<dbReference type="Gene3D" id="3.30.450.20">
    <property type="entry name" value="PAS domain"/>
    <property type="match status" value="1"/>
</dbReference>
<dbReference type="GO" id="GO:0005524">
    <property type="term" value="F:ATP binding"/>
    <property type="evidence" value="ECO:0007669"/>
    <property type="project" value="UniProtKB-KW"/>
</dbReference>
<dbReference type="GO" id="GO:0004673">
    <property type="term" value="F:protein histidine kinase activity"/>
    <property type="evidence" value="ECO:0007669"/>
    <property type="project" value="UniProtKB-EC"/>
</dbReference>
<feature type="transmembrane region" description="Helical" evidence="12">
    <location>
        <begin position="6"/>
        <end position="25"/>
    </location>
</feature>
<accession>A0A2V2N736</accession>
<keyword evidence="4" id="KW-0808">Transferase</keyword>
<evidence type="ECO:0000256" key="9">
    <source>
        <dbReference type="ARBA" id="ARBA00022989"/>
    </source>
</evidence>
<evidence type="ECO:0000256" key="5">
    <source>
        <dbReference type="ARBA" id="ARBA00022692"/>
    </source>
</evidence>
<proteinExistence type="predicted"/>
<evidence type="ECO:0000256" key="7">
    <source>
        <dbReference type="ARBA" id="ARBA00022777"/>
    </source>
</evidence>
<dbReference type="InterPro" id="IPR003594">
    <property type="entry name" value="HATPase_dom"/>
</dbReference>
<dbReference type="Proteomes" id="UP000245934">
    <property type="component" value="Unassembled WGS sequence"/>
</dbReference>
<feature type="domain" description="Histidine kinase" evidence="13">
    <location>
        <begin position="363"/>
        <end position="558"/>
    </location>
</feature>
<dbReference type="SMART" id="SM00387">
    <property type="entry name" value="HATPase_c"/>
    <property type="match status" value="1"/>
</dbReference>
<dbReference type="CDD" id="cd00130">
    <property type="entry name" value="PAS"/>
    <property type="match status" value="1"/>
</dbReference>
<dbReference type="GO" id="GO:0016020">
    <property type="term" value="C:membrane"/>
    <property type="evidence" value="ECO:0007669"/>
    <property type="project" value="UniProtKB-SubCell"/>
</dbReference>
<feature type="transmembrane region" description="Helical" evidence="12">
    <location>
        <begin position="151"/>
        <end position="169"/>
    </location>
</feature>
<feature type="transmembrane region" description="Helical" evidence="12">
    <location>
        <begin position="181"/>
        <end position="199"/>
    </location>
</feature>
<dbReference type="InterPro" id="IPR035965">
    <property type="entry name" value="PAS-like_dom_sf"/>
</dbReference>
<dbReference type="Pfam" id="PF13188">
    <property type="entry name" value="PAS_8"/>
    <property type="match status" value="1"/>
</dbReference>
<dbReference type="GO" id="GO:0007234">
    <property type="term" value="P:osmosensory signaling via phosphorelay pathway"/>
    <property type="evidence" value="ECO:0007669"/>
    <property type="project" value="TreeGrafter"/>
</dbReference>
<evidence type="ECO:0000313" key="15">
    <source>
        <dbReference type="Proteomes" id="UP000245934"/>
    </source>
</evidence>
<evidence type="ECO:0000256" key="3">
    <source>
        <dbReference type="ARBA" id="ARBA00012438"/>
    </source>
</evidence>
<evidence type="ECO:0000256" key="6">
    <source>
        <dbReference type="ARBA" id="ARBA00022741"/>
    </source>
</evidence>
<dbReference type="InterPro" id="IPR000014">
    <property type="entry name" value="PAS"/>
</dbReference>
<dbReference type="GO" id="GO:0030295">
    <property type="term" value="F:protein kinase activator activity"/>
    <property type="evidence" value="ECO:0007669"/>
    <property type="project" value="TreeGrafter"/>
</dbReference>
<dbReference type="SUPFAM" id="SSF55874">
    <property type="entry name" value="ATPase domain of HSP90 chaperone/DNA topoisomerase II/histidine kinase"/>
    <property type="match status" value="1"/>
</dbReference>
<comment type="subcellular location">
    <subcellularLocation>
        <location evidence="2">Membrane</location>
        <topology evidence="2">Multi-pass membrane protein</topology>
    </subcellularLocation>
</comment>
<dbReference type="AlphaFoldDB" id="A0A2V2N736"/>
<evidence type="ECO:0000313" key="14">
    <source>
        <dbReference type="EMBL" id="PWR75872.1"/>
    </source>
</evidence>
<dbReference type="SMART" id="SM00091">
    <property type="entry name" value="PAS"/>
    <property type="match status" value="1"/>
</dbReference>
<keyword evidence="11 12" id="KW-0472">Membrane</keyword>
<dbReference type="PANTHER" id="PTHR42878">
    <property type="entry name" value="TWO-COMPONENT HISTIDINE KINASE"/>
    <property type="match status" value="1"/>
</dbReference>
<keyword evidence="10" id="KW-0902">Two-component regulatory system</keyword>
<sequence>MQVSLYILILLITICISLSLAIYGFRRYSEPEMAAFGYLMTFIAVWAIGTAGEFFFSGIGMKLFWTIIIYTGNQTSPVLFLIFILLLTRSGTWFPQKCIPVLFFIPAITIFLAGTNELHHLLWTSARIVETTIAGQSLVIEHGPWFPVEVVYIYLILAVSLICIIRVILSGPGIFNRQMVIILIASLIPIIGNILYTNFGPALSGIDTTPVLFSFTGIFCGYAISRHNLLEIFPAAYEQIFRNLQEGVIVLDHKNRIISLNPAACKFTKLSESVIGEDAISALHSWPDIGLLLTGSQQDIEIEADFQWFHIRSNSMPSGHSGKDGRLIIIQDITIRKNLMRDLEKSSADIQRTNVKLSLMSGVIRHDIVNELTIILSAFNLIDPPHDPIEKDLWSGSKEAAQNILKLVRFTREYEEMGLKKPEWIDLWEAVDNEGVMVTGDIRFENLIPRKTMIYSDSLIRTVIRNLIDNAIRHGGIMHVIRFSMEKSESGEILICEDDGKGIKDTEKQSIFRRGYGENTGMGLYFIREILSVGEMGITETGKKGCGARFEITIPEDLIRRIPDHQ</sequence>
<dbReference type="InterPro" id="IPR036890">
    <property type="entry name" value="HATPase_C_sf"/>
</dbReference>
<keyword evidence="5 12" id="KW-0812">Transmembrane</keyword>
<dbReference type="OrthoDB" id="8127at2157"/>
<dbReference type="PROSITE" id="PS50109">
    <property type="entry name" value="HIS_KIN"/>
    <property type="match status" value="1"/>
</dbReference>
<evidence type="ECO:0000256" key="10">
    <source>
        <dbReference type="ARBA" id="ARBA00023012"/>
    </source>
</evidence>
<dbReference type="NCBIfam" id="TIGR00229">
    <property type="entry name" value="sensory_box"/>
    <property type="match status" value="1"/>
</dbReference>
<feature type="transmembrane region" description="Helical" evidence="12">
    <location>
        <begin position="63"/>
        <end position="86"/>
    </location>
</feature>
<dbReference type="EMBL" id="QGMZ01000006">
    <property type="protein sequence ID" value="PWR75872.1"/>
    <property type="molecule type" value="Genomic_DNA"/>
</dbReference>
<dbReference type="RefSeq" id="WP_109939450.1">
    <property type="nucleotide sequence ID" value="NZ_CP176366.1"/>
</dbReference>
<evidence type="ECO:0000256" key="2">
    <source>
        <dbReference type="ARBA" id="ARBA00004141"/>
    </source>
</evidence>
<dbReference type="InterPro" id="IPR050351">
    <property type="entry name" value="BphY/WalK/GraS-like"/>
</dbReference>
<keyword evidence="8" id="KW-0067">ATP-binding</keyword>
<keyword evidence="9 12" id="KW-1133">Transmembrane helix</keyword>
<keyword evidence="6" id="KW-0547">Nucleotide-binding</keyword>
<dbReference type="SUPFAM" id="SSF55785">
    <property type="entry name" value="PYP-like sensor domain (PAS domain)"/>
    <property type="match status" value="1"/>
</dbReference>
<reference evidence="14 15" key="1">
    <citation type="submission" date="2018-05" db="EMBL/GenBank/DDBJ databases">
        <title>Draft genome of Methanospirillum stamsii Pt1.</title>
        <authorList>
            <person name="Dueholm M.S."/>
            <person name="Nielsen P.H."/>
            <person name="Bakmann L.F."/>
            <person name="Otzen D.E."/>
        </authorList>
    </citation>
    <scope>NUCLEOTIDE SEQUENCE [LARGE SCALE GENOMIC DNA]</scope>
    <source>
        <strain evidence="14 15">Pt1</strain>
    </source>
</reference>
<dbReference type="CDD" id="cd00075">
    <property type="entry name" value="HATPase"/>
    <property type="match status" value="1"/>
</dbReference>
<keyword evidence="15" id="KW-1185">Reference proteome</keyword>
<dbReference type="PANTHER" id="PTHR42878:SF7">
    <property type="entry name" value="SENSOR HISTIDINE KINASE GLRK"/>
    <property type="match status" value="1"/>
</dbReference>
<feature type="transmembrane region" description="Helical" evidence="12">
    <location>
        <begin position="205"/>
        <end position="224"/>
    </location>
</feature>
<dbReference type="InterPro" id="IPR005467">
    <property type="entry name" value="His_kinase_dom"/>
</dbReference>
<feature type="transmembrane region" description="Helical" evidence="12">
    <location>
        <begin position="37"/>
        <end position="57"/>
    </location>
</feature>
<evidence type="ECO:0000256" key="12">
    <source>
        <dbReference type="SAM" id="Phobius"/>
    </source>
</evidence>
<evidence type="ECO:0000256" key="4">
    <source>
        <dbReference type="ARBA" id="ARBA00022679"/>
    </source>
</evidence>
<keyword evidence="7" id="KW-0418">Kinase</keyword>
<dbReference type="EC" id="2.7.13.3" evidence="3"/>
<gene>
    <name evidence="14" type="ORF">DLD82_02060</name>
</gene>
<dbReference type="GO" id="GO:0000156">
    <property type="term" value="F:phosphorelay response regulator activity"/>
    <property type="evidence" value="ECO:0007669"/>
    <property type="project" value="TreeGrafter"/>
</dbReference>
<comment type="catalytic activity">
    <reaction evidence="1">
        <text>ATP + protein L-histidine = ADP + protein N-phospho-L-histidine.</text>
        <dbReference type="EC" id="2.7.13.3"/>
    </reaction>
</comment>
<dbReference type="Pfam" id="PF02518">
    <property type="entry name" value="HATPase_c"/>
    <property type="match status" value="1"/>
</dbReference>
<comment type="caution">
    <text evidence="14">The sequence shown here is derived from an EMBL/GenBank/DDBJ whole genome shotgun (WGS) entry which is preliminary data.</text>
</comment>
<dbReference type="InterPro" id="IPR031621">
    <property type="entry name" value="HisKA_7TM"/>
</dbReference>
<dbReference type="GeneID" id="97611487"/>
<evidence type="ECO:0000256" key="1">
    <source>
        <dbReference type="ARBA" id="ARBA00000085"/>
    </source>
</evidence>
<name>A0A2V2N736_9EURY</name>
<protein>
    <recommendedName>
        <fullName evidence="3">histidine kinase</fullName>
        <ecNumber evidence="3">2.7.13.3</ecNumber>
    </recommendedName>
</protein>
<organism evidence="14 15">
    <name type="scientific">Methanospirillum stamsii</name>
    <dbReference type="NCBI Taxonomy" id="1277351"/>
    <lineage>
        <taxon>Archaea</taxon>
        <taxon>Methanobacteriati</taxon>
        <taxon>Methanobacteriota</taxon>
        <taxon>Stenosarchaea group</taxon>
        <taxon>Methanomicrobia</taxon>
        <taxon>Methanomicrobiales</taxon>
        <taxon>Methanospirillaceae</taxon>
        <taxon>Methanospirillum</taxon>
    </lineage>
</organism>
<evidence type="ECO:0000256" key="11">
    <source>
        <dbReference type="ARBA" id="ARBA00023136"/>
    </source>
</evidence>
<feature type="transmembrane region" description="Helical" evidence="12">
    <location>
        <begin position="98"/>
        <end position="115"/>
    </location>
</feature>
<evidence type="ECO:0000259" key="13">
    <source>
        <dbReference type="PROSITE" id="PS50109"/>
    </source>
</evidence>
<dbReference type="Pfam" id="PF16927">
    <property type="entry name" value="HisKA_7TM"/>
    <property type="match status" value="1"/>
</dbReference>